<feature type="compositionally biased region" description="Polar residues" evidence="1">
    <location>
        <begin position="289"/>
        <end position="300"/>
    </location>
</feature>
<feature type="region of interest" description="Disordered" evidence="1">
    <location>
        <begin position="608"/>
        <end position="627"/>
    </location>
</feature>
<reference evidence="4" key="1">
    <citation type="journal article" date="2019" name="Int. J. Syst. Evol. Microbiol.">
        <title>The Global Catalogue of Microorganisms (GCM) 10K type strain sequencing project: providing services to taxonomists for standard genome sequencing and annotation.</title>
        <authorList>
            <consortium name="The Broad Institute Genomics Platform"/>
            <consortium name="The Broad Institute Genome Sequencing Center for Infectious Disease"/>
            <person name="Wu L."/>
            <person name="Ma J."/>
        </authorList>
    </citation>
    <scope>NUCLEOTIDE SEQUENCE [LARGE SCALE GENOMIC DNA]</scope>
    <source>
        <strain evidence="4">KCTC 23299</strain>
    </source>
</reference>
<evidence type="ECO:0000313" key="3">
    <source>
        <dbReference type="EMBL" id="MFD2920480.1"/>
    </source>
</evidence>
<proteinExistence type="predicted"/>
<evidence type="ECO:0000313" key="4">
    <source>
        <dbReference type="Proteomes" id="UP001597511"/>
    </source>
</evidence>
<feature type="signal peptide" evidence="2">
    <location>
        <begin position="1"/>
        <end position="19"/>
    </location>
</feature>
<gene>
    <name evidence="3" type="ORF">ACFS6H_12205</name>
</gene>
<protein>
    <recommendedName>
        <fullName evidence="5">Carboxypeptidase regulatory-like domain-containing protein</fullName>
    </recommendedName>
</protein>
<name>A0ABW6A7S9_9BACT</name>
<feature type="chain" id="PRO_5045576973" description="Carboxypeptidase regulatory-like domain-containing protein" evidence="2">
    <location>
        <begin position="20"/>
        <end position="708"/>
    </location>
</feature>
<dbReference type="RefSeq" id="WP_386098909.1">
    <property type="nucleotide sequence ID" value="NZ_JBHUOZ010000003.1"/>
</dbReference>
<feature type="region of interest" description="Disordered" evidence="1">
    <location>
        <begin position="272"/>
        <end position="301"/>
    </location>
</feature>
<dbReference type="Proteomes" id="UP001597511">
    <property type="component" value="Unassembled WGS sequence"/>
</dbReference>
<evidence type="ECO:0000256" key="1">
    <source>
        <dbReference type="SAM" id="MobiDB-lite"/>
    </source>
</evidence>
<keyword evidence="2" id="KW-0732">Signal</keyword>
<keyword evidence="4" id="KW-1185">Reference proteome</keyword>
<evidence type="ECO:0008006" key="5">
    <source>
        <dbReference type="Google" id="ProtNLM"/>
    </source>
</evidence>
<sequence length="708" mass="74669">MKATISVCLLIVSMQAAFAQQTKIFNQNASRSNHTRLSLSAGGILSHNDLSKNGFNAQADAFVPLYRKGWDGSVKGSGFTLGANIAVNYAGVKNSAPDNKAVADKYQVYAATNTVSVSEKNNSSGSLSGLVGVQAMFRSGNFHISPVVSTGYSYFTLQGFTQTGTYSANGQSQDKDLVKREKKSSGGIVFKPQLRIGYDIAPSLSLFASSAYIMGPEIKYTTQNWLPQGGFNQQNMYEPQQMQNGSWSVVSGREKYKGLEVNLGISLAIGKSKGSGASSSSYAAGRLSMTPTTPKQSQGKNFGEKVATGMQSGSNALSQGASLLGAAVGKVADGTSGYWSSKKSYDSWQAHSEIARLINTAGSPEALQQIKIDYLTNLFVMGEKDGAATLKPELFREVKSQNDWKGKRVAVSKDGRSYSYLGDQDDLAAIISIPGATQVIVTKGIVATNGNGVGAGNPTAIVQQCADCTTSTCTSANGTTTTYDCNCVNGFCMCILCPDITTLTPLADDLKIKNGSHDTQMGAVRNIKARNVAVDPGNNGKSINEKGVKRIDAATFAHPGQPIKGVIVKGGKNPGGNFDLVTNDNGEVFFTATETGEYRLQFTAPAPGEKSISEKGVAASKPNKSKRRRVEVLKSNKTGDPNALVTGTPIGGIVVKGGKNPSPGNNWGAINVVSDDNGEVVFTIGEPGEYRLQVTAPGTPDNGHDYKR</sequence>
<comment type="caution">
    <text evidence="3">The sequence shown here is derived from an EMBL/GenBank/DDBJ whole genome shotgun (WGS) entry which is preliminary data.</text>
</comment>
<dbReference type="EMBL" id="JBHUOZ010000003">
    <property type="protein sequence ID" value="MFD2920480.1"/>
    <property type="molecule type" value="Genomic_DNA"/>
</dbReference>
<accession>A0ABW6A7S9</accession>
<feature type="compositionally biased region" description="Low complexity" evidence="1">
    <location>
        <begin position="272"/>
        <end position="288"/>
    </location>
</feature>
<organism evidence="3 4">
    <name type="scientific">Terrimonas rubra</name>
    <dbReference type="NCBI Taxonomy" id="1035890"/>
    <lineage>
        <taxon>Bacteria</taxon>
        <taxon>Pseudomonadati</taxon>
        <taxon>Bacteroidota</taxon>
        <taxon>Chitinophagia</taxon>
        <taxon>Chitinophagales</taxon>
        <taxon>Chitinophagaceae</taxon>
        <taxon>Terrimonas</taxon>
    </lineage>
</organism>
<evidence type="ECO:0000256" key="2">
    <source>
        <dbReference type="SAM" id="SignalP"/>
    </source>
</evidence>